<dbReference type="Proteomes" id="UP000316621">
    <property type="component" value="Chromosome 1"/>
</dbReference>
<organism evidence="1 2">
    <name type="scientific">Papaver somniferum</name>
    <name type="common">Opium poppy</name>
    <dbReference type="NCBI Taxonomy" id="3469"/>
    <lineage>
        <taxon>Eukaryota</taxon>
        <taxon>Viridiplantae</taxon>
        <taxon>Streptophyta</taxon>
        <taxon>Embryophyta</taxon>
        <taxon>Tracheophyta</taxon>
        <taxon>Spermatophyta</taxon>
        <taxon>Magnoliopsida</taxon>
        <taxon>Ranunculales</taxon>
        <taxon>Papaveraceae</taxon>
        <taxon>Papaveroideae</taxon>
        <taxon>Papaver</taxon>
    </lineage>
</organism>
<evidence type="ECO:0000313" key="2">
    <source>
        <dbReference type="Proteomes" id="UP000316621"/>
    </source>
</evidence>
<dbReference type="AlphaFoldDB" id="A0A4Y7IFY7"/>
<proteinExistence type="predicted"/>
<evidence type="ECO:0008006" key="3">
    <source>
        <dbReference type="Google" id="ProtNLM"/>
    </source>
</evidence>
<reference evidence="1 2" key="1">
    <citation type="journal article" date="2018" name="Science">
        <title>The opium poppy genome and morphinan production.</title>
        <authorList>
            <person name="Guo L."/>
            <person name="Winzer T."/>
            <person name="Yang X."/>
            <person name="Li Y."/>
            <person name="Ning Z."/>
            <person name="He Z."/>
            <person name="Teodor R."/>
            <person name="Lu Y."/>
            <person name="Bowser T.A."/>
            <person name="Graham I.A."/>
            <person name="Ye K."/>
        </authorList>
    </citation>
    <scope>NUCLEOTIDE SEQUENCE [LARGE SCALE GENOMIC DNA]</scope>
    <source>
        <strain evidence="2">cv. HN1</strain>
        <tissue evidence="1">Leaves</tissue>
    </source>
</reference>
<evidence type="ECO:0000313" key="1">
    <source>
        <dbReference type="EMBL" id="RZC46670.1"/>
    </source>
</evidence>
<keyword evidence="2" id="KW-1185">Reference proteome</keyword>
<dbReference type="SUPFAM" id="SSF50249">
    <property type="entry name" value="Nucleic acid-binding proteins"/>
    <property type="match status" value="2"/>
</dbReference>
<accession>A0A4Y7IFY7</accession>
<dbReference type="Gramene" id="RZC46670">
    <property type="protein sequence ID" value="RZC46670"/>
    <property type="gene ID" value="C5167_039622"/>
</dbReference>
<name>A0A4Y7IFY7_PAPSO</name>
<dbReference type="InterPro" id="IPR012340">
    <property type="entry name" value="NA-bd_OB-fold"/>
</dbReference>
<sequence length="385" mass="43632">MQPWIQLAPYFGNLFPIDTPSQLKLHIQRQKWRHRLSAIFRRLGPQPPRGQDTLKSLRSLDEGKKSIVIVRVTRKWEELDFMSTNDVTSIDMVIVDKQFDKLIREGGLYSMQKLHLTTAKPKFRPAHNEKLAFFRSTTSVSALDAYSVSIIPQKFCFTEFEAIESNLQNIHLTDVVGFLKTVTNIQVLQRSGGQSSRMREITIENLRGTTMKIALWGSAAKPLTFSYVMQPATHVLIENGWHYLACHRCSKKVMGDDGDLWCTKCEAKVEMPLQGSWSALRRRTHWHHSLCSLDSEVHKLVRSTAAELIGASEDNAKSAVISGFLQILQQAVDFQITINSFNMKHKIPISFTVTRINSPALLGKGVFATVKVEGVTDIVDVMMVY</sequence>
<dbReference type="PANTHER" id="PTHR47165">
    <property type="entry name" value="OS03G0429900 PROTEIN"/>
    <property type="match status" value="1"/>
</dbReference>
<dbReference type="EMBL" id="CM010715">
    <property type="protein sequence ID" value="RZC46670.1"/>
    <property type="molecule type" value="Genomic_DNA"/>
</dbReference>
<dbReference type="PANTHER" id="PTHR47165:SF4">
    <property type="entry name" value="OS03G0429900 PROTEIN"/>
    <property type="match status" value="1"/>
</dbReference>
<gene>
    <name evidence="1" type="ORF">C5167_039622</name>
</gene>
<dbReference type="Gene3D" id="2.40.50.140">
    <property type="entry name" value="Nucleic acid-binding proteins"/>
    <property type="match status" value="1"/>
</dbReference>
<dbReference type="STRING" id="3469.A0A4Y7IFY7"/>
<protein>
    <recommendedName>
        <fullName evidence="3">Replication factor A C-terminal domain-containing protein</fullName>
    </recommendedName>
</protein>